<reference evidence="1 2" key="1">
    <citation type="journal article" date="2018" name="Cell">
        <title>The Chara Genome: Secondary Complexity and Implications for Plant Terrestrialization.</title>
        <authorList>
            <person name="Nishiyama T."/>
            <person name="Sakayama H."/>
            <person name="Vries J.D."/>
            <person name="Buschmann H."/>
            <person name="Saint-Marcoux D."/>
            <person name="Ullrich K.K."/>
            <person name="Haas F.B."/>
            <person name="Vanderstraeten L."/>
            <person name="Becker D."/>
            <person name="Lang D."/>
            <person name="Vosolsobe S."/>
            <person name="Rombauts S."/>
            <person name="Wilhelmsson P.K.I."/>
            <person name="Janitza P."/>
            <person name="Kern R."/>
            <person name="Heyl A."/>
            <person name="Rumpler F."/>
            <person name="Villalobos L.I.A.C."/>
            <person name="Clay J.M."/>
            <person name="Skokan R."/>
            <person name="Toyoda A."/>
            <person name="Suzuki Y."/>
            <person name="Kagoshima H."/>
            <person name="Schijlen E."/>
            <person name="Tajeshwar N."/>
            <person name="Catarino B."/>
            <person name="Hetherington A.J."/>
            <person name="Saltykova A."/>
            <person name="Bonnot C."/>
            <person name="Breuninger H."/>
            <person name="Symeonidi A."/>
            <person name="Radhakrishnan G.V."/>
            <person name="Van Nieuwerburgh F."/>
            <person name="Deforce D."/>
            <person name="Chang C."/>
            <person name="Karol K.G."/>
            <person name="Hedrich R."/>
            <person name="Ulvskov P."/>
            <person name="Glockner G."/>
            <person name="Delwiche C.F."/>
            <person name="Petrasek J."/>
            <person name="Van de Peer Y."/>
            <person name="Friml J."/>
            <person name="Beilby M."/>
            <person name="Dolan L."/>
            <person name="Kohara Y."/>
            <person name="Sugano S."/>
            <person name="Fujiyama A."/>
            <person name="Delaux P.-M."/>
            <person name="Quint M."/>
            <person name="TheiBen G."/>
            <person name="Hagemann M."/>
            <person name="Harholt J."/>
            <person name="Dunand C."/>
            <person name="Zachgo S."/>
            <person name="Langdale J."/>
            <person name="Maumus F."/>
            <person name="Straeten D.V.D."/>
            <person name="Gould S.B."/>
            <person name="Rensing S.A."/>
        </authorList>
    </citation>
    <scope>NUCLEOTIDE SEQUENCE [LARGE SCALE GENOMIC DNA]</scope>
    <source>
        <strain evidence="1 2">S276</strain>
    </source>
</reference>
<evidence type="ECO:0000313" key="2">
    <source>
        <dbReference type="Proteomes" id="UP000265515"/>
    </source>
</evidence>
<protein>
    <submittedName>
        <fullName evidence="1">Uncharacterized protein</fullName>
    </submittedName>
</protein>
<gene>
    <name evidence="1" type="ORF">CBR_g4893</name>
</gene>
<sequence>MVDLLVGSGQRALWLTLESSGFGWHESQRGDLSQLLTLTEIAAAFFKAGPDHVRSFGVCHSATAVCHGFCAAMQGLQNLYFIFGLWECLGSFPMALVSSDIDQRTGLWLF</sequence>
<dbReference type="EMBL" id="BFEA01000124">
    <property type="protein sequence ID" value="GBG70065.1"/>
    <property type="molecule type" value="Genomic_DNA"/>
</dbReference>
<dbReference type="AlphaFoldDB" id="A0A388KJ25"/>
<accession>A0A388KJ25</accession>
<organism evidence="1 2">
    <name type="scientific">Chara braunii</name>
    <name type="common">Braun's stonewort</name>
    <dbReference type="NCBI Taxonomy" id="69332"/>
    <lineage>
        <taxon>Eukaryota</taxon>
        <taxon>Viridiplantae</taxon>
        <taxon>Streptophyta</taxon>
        <taxon>Charophyceae</taxon>
        <taxon>Charales</taxon>
        <taxon>Characeae</taxon>
        <taxon>Chara</taxon>
    </lineage>
</organism>
<dbReference type="Gramene" id="GBG70065">
    <property type="protein sequence ID" value="GBG70065"/>
    <property type="gene ID" value="CBR_g4893"/>
</dbReference>
<name>A0A388KJ25_CHABU</name>
<dbReference type="Proteomes" id="UP000265515">
    <property type="component" value="Unassembled WGS sequence"/>
</dbReference>
<comment type="caution">
    <text evidence="1">The sequence shown here is derived from an EMBL/GenBank/DDBJ whole genome shotgun (WGS) entry which is preliminary data.</text>
</comment>
<evidence type="ECO:0000313" key="1">
    <source>
        <dbReference type="EMBL" id="GBG70065.1"/>
    </source>
</evidence>
<proteinExistence type="predicted"/>
<keyword evidence="2" id="KW-1185">Reference proteome</keyword>